<name>A0A2P5FFR3_TREOI</name>
<sequence>HSVACLILELGRNDLFPEMLGFNSPTVTTPISLLKNKTCQCFRFQPYEASFFHTETSVLSETSVKPSIIPTVLTTQFSFRSHYSADRLFKDLSLAQKTMVE</sequence>
<proteinExistence type="predicted"/>
<organism evidence="1 2">
    <name type="scientific">Trema orientale</name>
    <name type="common">Charcoal tree</name>
    <name type="synonym">Celtis orientalis</name>
    <dbReference type="NCBI Taxonomy" id="63057"/>
    <lineage>
        <taxon>Eukaryota</taxon>
        <taxon>Viridiplantae</taxon>
        <taxon>Streptophyta</taxon>
        <taxon>Embryophyta</taxon>
        <taxon>Tracheophyta</taxon>
        <taxon>Spermatophyta</taxon>
        <taxon>Magnoliopsida</taxon>
        <taxon>eudicotyledons</taxon>
        <taxon>Gunneridae</taxon>
        <taxon>Pentapetalae</taxon>
        <taxon>rosids</taxon>
        <taxon>fabids</taxon>
        <taxon>Rosales</taxon>
        <taxon>Cannabaceae</taxon>
        <taxon>Trema</taxon>
    </lineage>
</organism>
<reference evidence="2" key="1">
    <citation type="submission" date="2016-06" db="EMBL/GenBank/DDBJ databases">
        <title>Parallel loss of symbiosis genes in relatives of nitrogen-fixing non-legume Parasponia.</title>
        <authorList>
            <person name="Van Velzen R."/>
            <person name="Holmer R."/>
            <person name="Bu F."/>
            <person name="Rutten L."/>
            <person name="Van Zeijl A."/>
            <person name="Liu W."/>
            <person name="Santuari L."/>
            <person name="Cao Q."/>
            <person name="Sharma T."/>
            <person name="Shen D."/>
            <person name="Roswanjaya Y."/>
            <person name="Wardhani T."/>
            <person name="Kalhor M.S."/>
            <person name="Jansen J."/>
            <person name="Van den Hoogen J."/>
            <person name="Gungor B."/>
            <person name="Hartog M."/>
            <person name="Hontelez J."/>
            <person name="Verver J."/>
            <person name="Yang W.-C."/>
            <person name="Schijlen E."/>
            <person name="Repin R."/>
            <person name="Schilthuizen M."/>
            <person name="Schranz E."/>
            <person name="Heidstra R."/>
            <person name="Miyata K."/>
            <person name="Fedorova E."/>
            <person name="Kohlen W."/>
            <person name="Bisseling T."/>
            <person name="Smit S."/>
            <person name="Geurts R."/>
        </authorList>
    </citation>
    <scope>NUCLEOTIDE SEQUENCE [LARGE SCALE GENOMIC DNA]</scope>
    <source>
        <strain evidence="2">cv. RG33-2</strain>
    </source>
</reference>
<dbReference type="Proteomes" id="UP000237000">
    <property type="component" value="Unassembled WGS sequence"/>
</dbReference>
<dbReference type="InParanoid" id="A0A2P5FFR3"/>
<feature type="non-terminal residue" evidence="1">
    <location>
        <position position="1"/>
    </location>
</feature>
<comment type="caution">
    <text evidence="1">The sequence shown here is derived from an EMBL/GenBank/DDBJ whole genome shotgun (WGS) entry which is preliminary data.</text>
</comment>
<evidence type="ECO:0000313" key="2">
    <source>
        <dbReference type="Proteomes" id="UP000237000"/>
    </source>
</evidence>
<keyword evidence="2" id="KW-1185">Reference proteome</keyword>
<evidence type="ECO:0000313" key="1">
    <source>
        <dbReference type="EMBL" id="PON96629.1"/>
    </source>
</evidence>
<gene>
    <name evidence="1" type="ORF">TorRG33x02_076100</name>
</gene>
<dbReference type="EMBL" id="JXTC01000037">
    <property type="protein sequence ID" value="PON96629.1"/>
    <property type="molecule type" value="Genomic_DNA"/>
</dbReference>
<protein>
    <submittedName>
        <fullName evidence="1">Uncharacterized protein</fullName>
    </submittedName>
</protein>
<accession>A0A2P5FFR3</accession>
<dbReference type="AlphaFoldDB" id="A0A2P5FFR3"/>